<dbReference type="AlphaFoldDB" id="A0AAW0IWV1"/>
<accession>A0AAW0IWV1</accession>
<dbReference type="EMBL" id="PKMF04000803">
    <property type="protein sequence ID" value="KAK7818973.1"/>
    <property type="molecule type" value="Genomic_DNA"/>
</dbReference>
<dbReference type="Proteomes" id="UP000237347">
    <property type="component" value="Unassembled WGS sequence"/>
</dbReference>
<evidence type="ECO:0000313" key="2">
    <source>
        <dbReference type="Proteomes" id="UP000237347"/>
    </source>
</evidence>
<proteinExistence type="predicted"/>
<name>A0AAW0IWV1_QUESU</name>
<sequence>MEHLKEEKLSITVHENEIDSTCSFEEENFKKLKKAQIKGQNRWTTKPKIQKVVLMHLIKT</sequence>
<organism evidence="1 2">
    <name type="scientific">Quercus suber</name>
    <name type="common">Cork oak</name>
    <dbReference type="NCBI Taxonomy" id="58331"/>
    <lineage>
        <taxon>Eukaryota</taxon>
        <taxon>Viridiplantae</taxon>
        <taxon>Streptophyta</taxon>
        <taxon>Embryophyta</taxon>
        <taxon>Tracheophyta</taxon>
        <taxon>Spermatophyta</taxon>
        <taxon>Magnoliopsida</taxon>
        <taxon>eudicotyledons</taxon>
        <taxon>Gunneridae</taxon>
        <taxon>Pentapetalae</taxon>
        <taxon>rosids</taxon>
        <taxon>fabids</taxon>
        <taxon>Fagales</taxon>
        <taxon>Fagaceae</taxon>
        <taxon>Quercus</taxon>
    </lineage>
</organism>
<comment type="caution">
    <text evidence="1">The sequence shown here is derived from an EMBL/GenBank/DDBJ whole genome shotgun (WGS) entry which is preliminary data.</text>
</comment>
<keyword evidence="2" id="KW-1185">Reference proteome</keyword>
<evidence type="ECO:0000313" key="1">
    <source>
        <dbReference type="EMBL" id="KAK7818973.1"/>
    </source>
</evidence>
<protein>
    <submittedName>
        <fullName evidence="1">Uncharacterized protein</fullName>
    </submittedName>
</protein>
<gene>
    <name evidence="1" type="ORF">CFP56_040825</name>
</gene>
<reference evidence="1 2" key="1">
    <citation type="journal article" date="2018" name="Sci. Data">
        <title>The draft genome sequence of cork oak.</title>
        <authorList>
            <person name="Ramos A.M."/>
            <person name="Usie A."/>
            <person name="Barbosa P."/>
            <person name="Barros P.M."/>
            <person name="Capote T."/>
            <person name="Chaves I."/>
            <person name="Simoes F."/>
            <person name="Abreu I."/>
            <person name="Carrasquinho I."/>
            <person name="Faro C."/>
            <person name="Guimaraes J.B."/>
            <person name="Mendonca D."/>
            <person name="Nobrega F."/>
            <person name="Rodrigues L."/>
            <person name="Saibo N.J.M."/>
            <person name="Varela M.C."/>
            <person name="Egas C."/>
            <person name="Matos J."/>
            <person name="Miguel C.M."/>
            <person name="Oliveira M.M."/>
            <person name="Ricardo C.P."/>
            <person name="Goncalves S."/>
        </authorList>
    </citation>
    <scope>NUCLEOTIDE SEQUENCE [LARGE SCALE GENOMIC DNA]</scope>
    <source>
        <strain evidence="2">cv. HL8</strain>
    </source>
</reference>